<evidence type="ECO:0000256" key="1">
    <source>
        <dbReference type="ARBA" id="ARBA00006096"/>
    </source>
</evidence>
<dbReference type="EMBL" id="AP012057">
    <property type="protein sequence ID" value="BAN02933.1"/>
    <property type="molecule type" value="Genomic_DNA"/>
</dbReference>
<reference evidence="4 5" key="1">
    <citation type="journal article" date="2013" name="Int. J. Syst. Evol. Microbiol.">
        <title>Ilumatobacter nonamiense sp. nov. and Ilumatobacter coccineum sp. nov., isolated from seashore sand.</title>
        <authorList>
            <person name="Matsumoto A."/>
            <person name="Kasai H."/>
            <person name="Matsuo Y."/>
            <person name="Shizuri Y."/>
            <person name="Ichikawa N."/>
            <person name="Fujita N."/>
            <person name="Omura S."/>
            <person name="Takahashi Y."/>
        </authorList>
    </citation>
    <scope>NUCLEOTIDE SEQUENCE [LARGE SCALE GENOMIC DNA]</scope>
    <source>
        <strain evidence="5">NBRC 103263 / KCTC 29153 / YM16-304</strain>
    </source>
</reference>
<dbReference type="Pfam" id="PF02113">
    <property type="entry name" value="Peptidase_S13"/>
    <property type="match status" value="2"/>
</dbReference>
<evidence type="ECO:0000313" key="5">
    <source>
        <dbReference type="Proteomes" id="UP000011863"/>
    </source>
</evidence>
<dbReference type="GO" id="GO:0009002">
    <property type="term" value="F:serine-type D-Ala-D-Ala carboxypeptidase activity"/>
    <property type="evidence" value="ECO:0007669"/>
    <property type="project" value="UniProtKB-EC"/>
</dbReference>
<dbReference type="PANTHER" id="PTHR30023:SF0">
    <property type="entry name" value="PENICILLIN-SENSITIVE CARBOXYPEPTIDASE A"/>
    <property type="match status" value="1"/>
</dbReference>
<keyword evidence="2 4" id="KW-0378">Hydrolase</keyword>
<proteinExistence type="inferred from homology"/>
<keyword evidence="4" id="KW-0645">Protease</keyword>
<dbReference type="InterPro" id="IPR000667">
    <property type="entry name" value="Peptidase_S13"/>
</dbReference>
<dbReference type="Gene3D" id="3.50.80.20">
    <property type="entry name" value="D-Ala-D-Ala carboxypeptidase C, peptidase S13"/>
    <property type="match status" value="1"/>
</dbReference>
<dbReference type="Gene3D" id="3.40.710.10">
    <property type="entry name" value="DD-peptidase/beta-lactamase superfamily"/>
    <property type="match status" value="1"/>
</dbReference>
<gene>
    <name evidence="4" type="primary">dac</name>
    <name evidence="4" type="ORF">YM304_26190</name>
</gene>
<organism evidence="4 5">
    <name type="scientific">Ilumatobacter coccineus (strain NBRC 103263 / KCTC 29153 / YM16-304)</name>
    <dbReference type="NCBI Taxonomy" id="1313172"/>
    <lineage>
        <taxon>Bacteria</taxon>
        <taxon>Bacillati</taxon>
        <taxon>Actinomycetota</taxon>
        <taxon>Acidimicrobiia</taxon>
        <taxon>Acidimicrobiales</taxon>
        <taxon>Ilumatobacteraceae</taxon>
        <taxon>Ilumatobacter</taxon>
    </lineage>
</organism>
<protein>
    <submittedName>
        <fullName evidence="4">Putative D-alanyl-D-alanine carboxypeptidase</fullName>
        <ecNumber evidence="4">3.4.16.4</ecNumber>
    </submittedName>
</protein>
<dbReference type="InterPro" id="IPR012338">
    <property type="entry name" value="Beta-lactam/transpept-like"/>
</dbReference>
<dbReference type="OrthoDB" id="9802627at2"/>
<dbReference type="RefSeq" id="WP_015442180.1">
    <property type="nucleotide sequence ID" value="NC_020520.1"/>
</dbReference>
<dbReference type="GO" id="GO:0006508">
    <property type="term" value="P:proteolysis"/>
    <property type="evidence" value="ECO:0007669"/>
    <property type="project" value="InterPro"/>
</dbReference>
<dbReference type="EC" id="3.4.16.4" evidence="4"/>
<dbReference type="Proteomes" id="UP000011863">
    <property type="component" value="Chromosome"/>
</dbReference>
<dbReference type="PANTHER" id="PTHR30023">
    <property type="entry name" value="D-ALANYL-D-ALANINE CARBOXYPEPTIDASE"/>
    <property type="match status" value="1"/>
</dbReference>
<sequence length="543" mass="56679">MDSSSELDRPDDDIDLVAAPIRYPRSPLIALLAIALVPTLGLYALQRWADDEADQYEATRAAVAELSGEAPDPGFFEPDLDGGVDADGNGIRDDRESSADDGDVPADSEAQIDALATALFDYRRAPSAVADIASARQLGASVDPVFSFLSDRSCGAVSVGGSVVSSKNLDLPVIPASNQKLIVAAMALEVLGPDHRFTTSVAVPTPVDGVVDGDIFLIGGGDPLLTSDDYPIDDDRLPAFNTTSLDVLADAVVEAGVSRIRGTIIGDGTRYDDEFFVPEWADGIAGVDAGPYDALLANDGRVRGRSSVDSDPNLGAAREFARLLGNRGVRVDNGWGSGVTSTLVPVVGSVQSAPLTDVIAEMLVTSDNNTAEMLVKEIGVVGAGNGSRVAGLQVMLDTLASLDLPVEGVVLNDGSGLSVSNRVTCALMIELLQRFDGTALDDGLPVAGQSGTLSDEFLESPMLGRLRAKTGTLGNEPFESDPPAVKALAGYISTPRSASIEFVMIVNDNDISLPDKYQPLWDAFGERVSTYPSGPDAASLGPR</sequence>
<dbReference type="SUPFAM" id="SSF56601">
    <property type="entry name" value="beta-lactamase/transpeptidase-like"/>
    <property type="match status" value="1"/>
</dbReference>
<name>A0A6C7E9A2_ILUCY</name>
<accession>A0A6C7E9A2</accession>
<evidence type="ECO:0000313" key="4">
    <source>
        <dbReference type="EMBL" id="BAN02933.1"/>
    </source>
</evidence>
<dbReference type="PRINTS" id="PR00922">
    <property type="entry name" value="DADACBPTASE3"/>
</dbReference>
<keyword evidence="4" id="KW-0121">Carboxypeptidase</keyword>
<comment type="similarity">
    <text evidence="1">Belongs to the peptidase S13 family.</text>
</comment>
<evidence type="ECO:0000256" key="2">
    <source>
        <dbReference type="ARBA" id="ARBA00022801"/>
    </source>
</evidence>
<dbReference type="GO" id="GO:0000270">
    <property type="term" value="P:peptidoglycan metabolic process"/>
    <property type="evidence" value="ECO:0007669"/>
    <property type="project" value="TreeGrafter"/>
</dbReference>
<dbReference type="KEGG" id="aym:YM304_26190"/>
<feature type="region of interest" description="Disordered" evidence="3">
    <location>
        <begin position="67"/>
        <end position="106"/>
    </location>
</feature>
<dbReference type="AlphaFoldDB" id="A0A6C7E9A2"/>
<dbReference type="NCBIfam" id="TIGR00666">
    <property type="entry name" value="PBP4"/>
    <property type="match status" value="1"/>
</dbReference>
<keyword evidence="5" id="KW-1185">Reference proteome</keyword>
<evidence type="ECO:0000256" key="3">
    <source>
        <dbReference type="SAM" id="MobiDB-lite"/>
    </source>
</evidence>